<keyword evidence="1" id="KW-0732">Signal</keyword>
<evidence type="ECO:0000256" key="1">
    <source>
        <dbReference type="SAM" id="SignalP"/>
    </source>
</evidence>
<sequence length="482" mass="53954">MKMNRFSQTRTWPLLSLFMLSPALQAVPNEQLDLNYVSADTSSLDPQLGLTARACHSLADPIDITFKFGEMYPPEAIYLKLKGENYTKGYAVLNPVSGGGAVADARKDPDFQVPWHVHVSGNVEGAKLKQVGGNTPPVPESYNYPFCFAHGHPFNSIGETPTLRFTSGYWPVFHPDYFKDGHKAWQRANPYGNSMTQEQYNWDQWNYYCKGRKTAADAGSYAPNLVWSDPNNTDSNKGDPQYEAANAEIRDQVRKNNDFLTYNLFYISRTPAKPAGSNSSTMNIDLDPFKDEDSGLEEFEYPFPFNAKNGYRVYLRNGHFSVRLDNRNITSMTLSVYSKYPQDVSTWTWSRDSNNSALLHLAKTGNTDIEPVSNQDSSDPYSILGFYKKLAQSHFKGTLVAQPSLNDGFKNHVPPLSLPPASDGDFSLVNTDSLTFSMGQPGFNQGQGKWTLSVLGQPLKFAPLYINNKEAVSAMQMRNACY</sequence>
<protein>
    <submittedName>
        <fullName evidence="2">Uncharacterized protein</fullName>
    </submittedName>
</protein>
<dbReference type="EMBL" id="AAKVAS010000027">
    <property type="protein sequence ID" value="ECW0109277.1"/>
    <property type="molecule type" value="Genomic_DNA"/>
</dbReference>
<proteinExistence type="predicted"/>
<dbReference type="AlphaFoldDB" id="A0A612HCG0"/>
<reference evidence="2" key="1">
    <citation type="submission" date="2019-09" db="EMBL/GenBank/DDBJ databases">
        <authorList>
            <consortium name="GenomeTrakr network: Whole genome sequencing for foodborne pathogen traceback"/>
        </authorList>
    </citation>
    <scope>NUCLEOTIDE SEQUENCE</scope>
    <source>
        <strain evidence="2">AUSMDU00020873</strain>
    </source>
</reference>
<feature type="chain" id="PRO_5026259238" evidence="1">
    <location>
        <begin position="27"/>
        <end position="482"/>
    </location>
</feature>
<organism evidence="2">
    <name type="scientific">Salmonella enterica I</name>
    <dbReference type="NCBI Taxonomy" id="59201"/>
    <lineage>
        <taxon>Bacteria</taxon>
        <taxon>Pseudomonadati</taxon>
        <taxon>Pseudomonadota</taxon>
        <taxon>Gammaproteobacteria</taxon>
        <taxon>Enterobacterales</taxon>
        <taxon>Enterobacteriaceae</taxon>
        <taxon>Salmonella</taxon>
    </lineage>
</organism>
<feature type="signal peptide" evidence="1">
    <location>
        <begin position="1"/>
        <end position="26"/>
    </location>
</feature>
<gene>
    <name evidence="2" type="ORF">F3Q63_19125</name>
</gene>
<name>A0A612HCG0_SALET</name>
<evidence type="ECO:0000313" key="2">
    <source>
        <dbReference type="EMBL" id="ECW0109277.1"/>
    </source>
</evidence>
<comment type="caution">
    <text evidence="2">The sequence shown here is derived from an EMBL/GenBank/DDBJ whole genome shotgun (WGS) entry which is preliminary data.</text>
</comment>
<accession>A0A612HCG0</accession>